<dbReference type="OrthoDB" id="4077205at2759"/>
<dbReference type="AlphaFoldDB" id="A0A367XWJ2"/>
<keyword evidence="2" id="KW-1185">Reference proteome</keyword>
<evidence type="ECO:0000313" key="1">
    <source>
        <dbReference type="EMBL" id="RCK57996.1"/>
    </source>
</evidence>
<proteinExistence type="predicted"/>
<comment type="caution">
    <text evidence="1">The sequence shown here is derived from an EMBL/GenBank/DDBJ whole genome shotgun (WGS) entry which is preliminary data.</text>
</comment>
<name>A0A367XWJ2_9ASCO</name>
<accession>A0A367XWJ2</accession>
<reference evidence="1 2" key="1">
    <citation type="submission" date="2018-06" db="EMBL/GenBank/DDBJ databases">
        <title>Whole genome sequencing of Candida tropicalis (genome annotated by CSBL at Korea University).</title>
        <authorList>
            <person name="Ahn J."/>
        </authorList>
    </citation>
    <scope>NUCLEOTIDE SEQUENCE [LARGE SCALE GENOMIC DNA]</scope>
    <source>
        <strain evidence="1 2">ATCC 20962</strain>
    </source>
</reference>
<evidence type="ECO:0000313" key="2">
    <source>
        <dbReference type="Proteomes" id="UP000253472"/>
    </source>
</evidence>
<dbReference type="Proteomes" id="UP000253472">
    <property type="component" value="Unassembled WGS sequence"/>
</dbReference>
<sequence>MEELLEANAAILHVLPNSLSGLITRVPVYDILLESVDNQYLKNRLADVDIDRGVTELSFDRDKAVLLSMLLGNSFTAALDLVFNLDITGPLSDTTIVPVVKRDTAQLLAKLGLCWRNDTLIKGNLHFIHQERGSPVHVDLANWFCECQEYQTKYFDGMELINVTGNTLVHRLLQELKSKILSPLPICSHLMAILIVKHNSDKFGT</sequence>
<dbReference type="EMBL" id="QLNQ01000028">
    <property type="protein sequence ID" value="RCK57996.1"/>
    <property type="molecule type" value="Genomic_DNA"/>
</dbReference>
<gene>
    <name evidence="1" type="ORF">Cantr_07011</name>
</gene>
<organism evidence="1 2">
    <name type="scientific">Candida viswanathii</name>
    <dbReference type="NCBI Taxonomy" id="5486"/>
    <lineage>
        <taxon>Eukaryota</taxon>
        <taxon>Fungi</taxon>
        <taxon>Dikarya</taxon>
        <taxon>Ascomycota</taxon>
        <taxon>Saccharomycotina</taxon>
        <taxon>Pichiomycetes</taxon>
        <taxon>Debaryomycetaceae</taxon>
        <taxon>Candida/Lodderomyces clade</taxon>
        <taxon>Candida</taxon>
    </lineage>
</organism>
<dbReference type="STRING" id="5486.A0A367XWJ2"/>
<protein>
    <submittedName>
        <fullName evidence="1">Uncharacterized protein</fullName>
    </submittedName>
</protein>